<evidence type="ECO:0000256" key="2">
    <source>
        <dbReference type="SAM" id="MobiDB-lite"/>
    </source>
</evidence>
<reference evidence="3 4" key="1">
    <citation type="submission" date="2014-06" db="EMBL/GenBank/DDBJ databases">
        <authorList>
            <consortium name="DOE Joint Genome Institute"/>
            <person name="Kuo A."/>
            <person name="Kohler A."/>
            <person name="Nagy L.G."/>
            <person name="Floudas D."/>
            <person name="Copeland A."/>
            <person name="Barry K.W."/>
            <person name="Cichocki N."/>
            <person name="Veneault-Fourrey C."/>
            <person name="LaButti K."/>
            <person name="Lindquist E.A."/>
            <person name="Lipzen A."/>
            <person name="Lundell T."/>
            <person name="Morin E."/>
            <person name="Murat C."/>
            <person name="Sun H."/>
            <person name="Tunlid A."/>
            <person name="Henrissat B."/>
            <person name="Grigoriev I.V."/>
            <person name="Hibbett D.S."/>
            <person name="Martin F."/>
            <person name="Nordberg H.P."/>
            <person name="Cantor M.N."/>
            <person name="Hua S.X."/>
        </authorList>
    </citation>
    <scope>NUCLEOTIDE SEQUENCE [LARGE SCALE GENOMIC DNA]</scope>
    <source>
        <strain evidence="3 4">ATCC 200175</strain>
    </source>
</reference>
<reference evidence="4" key="2">
    <citation type="submission" date="2015-01" db="EMBL/GenBank/DDBJ databases">
        <title>Evolutionary Origins and Diversification of the Mycorrhizal Mutualists.</title>
        <authorList>
            <consortium name="DOE Joint Genome Institute"/>
            <consortium name="Mycorrhizal Genomics Consortium"/>
            <person name="Kohler A."/>
            <person name="Kuo A."/>
            <person name="Nagy L.G."/>
            <person name="Floudas D."/>
            <person name="Copeland A."/>
            <person name="Barry K.W."/>
            <person name="Cichocki N."/>
            <person name="Veneault-Fourrey C."/>
            <person name="LaButti K."/>
            <person name="Lindquist E.A."/>
            <person name="Lipzen A."/>
            <person name="Lundell T."/>
            <person name="Morin E."/>
            <person name="Murat C."/>
            <person name="Riley R."/>
            <person name="Ohm R."/>
            <person name="Sun H."/>
            <person name="Tunlid A."/>
            <person name="Henrissat B."/>
            <person name="Grigoriev I.V."/>
            <person name="Hibbett D.S."/>
            <person name="Martin F."/>
        </authorList>
    </citation>
    <scope>NUCLEOTIDE SEQUENCE [LARGE SCALE GENOMIC DNA]</scope>
    <source>
        <strain evidence="4">ATCC 200175</strain>
    </source>
</reference>
<protein>
    <submittedName>
        <fullName evidence="3">Uncharacterized protein</fullName>
    </submittedName>
</protein>
<feature type="coiled-coil region" evidence="1">
    <location>
        <begin position="15"/>
        <end position="49"/>
    </location>
</feature>
<evidence type="ECO:0000313" key="4">
    <source>
        <dbReference type="Proteomes" id="UP000053647"/>
    </source>
</evidence>
<accession>A0A0C9TZC4</accession>
<keyword evidence="4" id="KW-1185">Reference proteome</keyword>
<gene>
    <name evidence="3" type="ORF">PAXINDRAFT_155324</name>
</gene>
<proteinExistence type="predicted"/>
<sequence>MSLLAVISPSLCLKLTASKKENSSLKEDIHSLEKHIASLEGKLQISESNYTMLLQRVSALAPPTSSDPFLKLIKQARQDYVQLPPVNRENYSGIFYWECKEWTSENQSSHGTLTFTQFRLCDNFWKANVFATWHYPQWVDRPGGRKVTGTTGKSTDIKEEDVILHPWPPQLPAGSKCTHSIAISPNVVASPSAPLQKRKKDLDGRVPLSRHLSFTVGMTEHAMQASTMVLVSAPDSESPLLPAINFNFSTMLNNHDPTFDPDEQTITSEYPVNIGNDLPQALACSQAEMDDSTAAVTVGLEARKGKEPMTPSAGQISLPWHVQRPLLTSTSTSSSANSSTTDLIAHMANTTVQDPQDIIVPATAKGRLAFMQHLSKSIHSSIASTNSNTALGSEKTNKSTTHANPNGNNSQFESYWRKLPAAQKEEYNAKVNTVKLARTSGLSKAGPSKSMVHEHAEVVDEHTRLGNKEVTVATTTN</sequence>
<organism evidence="3 4">
    <name type="scientific">Paxillus involutus ATCC 200175</name>
    <dbReference type="NCBI Taxonomy" id="664439"/>
    <lineage>
        <taxon>Eukaryota</taxon>
        <taxon>Fungi</taxon>
        <taxon>Dikarya</taxon>
        <taxon>Basidiomycota</taxon>
        <taxon>Agaricomycotina</taxon>
        <taxon>Agaricomycetes</taxon>
        <taxon>Agaricomycetidae</taxon>
        <taxon>Boletales</taxon>
        <taxon>Paxilineae</taxon>
        <taxon>Paxillaceae</taxon>
        <taxon>Paxillus</taxon>
    </lineage>
</organism>
<dbReference type="EMBL" id="KN819335">
    <property type="protein sequence ID" value="KIJ15718.1"/>
    <property type="molecule type" value="Genomic_DNA"/>
</dbReference>
<evidence type="ECO:0000256" key="1">
    <source>
        <dbReference type="SAM" id="Coils"/>
    </source>
</evidence>
<dbReference type="OrthoDB" id="2687005at2759"/>
<evidence type="ECO:0000313" key="3">
    <source>
        <dbReference type="EMBL" id="KIJ15718.1"/>
    </source>
</evidence>
<feature type="compositionally biased region" description="Polar residues" evidence="2">
    <location>
        <begin position="398"/>
        <end position="412"/>
    </location>
</feature>
<dbReference type="AlphaFoldDB" id="A0A0C9TZC4"/>
<name>A0A0C9TZC4_PAXIN</name>
<dbReference type="Proteomes" id="UP000053647">
    <property type="component" value="Unassembled WGS sequence"/>
</dbReference>
<feature type="region of interest" description="Disordered" evidence="2">
    <location>
        <begin position="385"/>
        <end position="412"/>
    </location>
</feature>
<keyword evidence="1" id="KW-0175">Coiled coil</keyword>
<dbReference type="HOGENOM" id="CLU_483202_0_0_1"/>